<accession>A0A521ERQ3</accession>
<sequence length="62" mass="6628">MDEAKIKKEVAQKVQNACIQAAREGFQEASMSGLCTEGAAEAAISAIQRLDLDDLLDDTTSK</sequence>
<dbReference type="EMBL" id="FXTH01000018">
    <property type="protein sequence ID" value="SMO86613.1"/>
    <property type="molecule type" value="Genomic_DNA"/>
</dbReference>
<gene>
    <name evidence="1" type="ORF">SAMN06265218_11863</name>
</gene>
<evidence type="ECO:0000313" key="2">
    <source>
        <dbReference type="Proteomes" id="UP000317593"/>
    </source>
</evidence>
<evidence type="ECO:0008006" key="3">
    <source>
        <dbReference type="Google" id="ProtNLM"/>
    </source>
</evidence>
<name>A0A521ERQ3_9BACT</name>
<dbReference type="Proteomes" id="UP000317593">
    <property type="component" value="Unassembled WGS sequence"/>
</dbReference>
<dbReference type="AlphaFoldDB" id="A0A521ERQ3"/>
<reference evidence="1 2" key="1">
    <citation type="submission" date="2017-05" db="EMBL/GenBank/DDBJ databases">
        <authorList>
            <person name="Varghese N."/>
            <person name="Submissions S."/>
        </authorList>
    </citation>
    <scope>NUCLEOTIDE SEQUENCE [LARGE SCALE GENOMIC DNA]</scope>
    <source>
        <strain evidence="1 2">DSM 21194</strain>
    </source>
</reference>
<evidence type="ECO:0000313" key="1">
    <source>
        <dbReference type="EMBL" id="SMO86613.1"/>
    </source>
</evidence>
<organism evidence="1 2">
    <name type="scientific">Fodinibius sediminis</name>
    <dbReference type="NCBI Taxonomy" id="1214077"/>
    <lineage>
        <taxon>Bacteria</taxon>
        <taxon>Pseudomonadati</taxon>
        <taxon>Balneolota</taxon>
        <taxon>Balneolia</taxon>
        <taxon>Balneolales</taxon>
        <taxon>Balneolaceae</taxon>
        <taxon>Fodinibius</taxon>
    </lineage>
</organism>
<dbReference type="RefSeq" id="WP_142715716.1">
    <property type="nucleotide sequence ID" value="NZ_FXTH01000018.1"/>
</dbReference>
<keyword evidence="2" id="KW-1185">Reference proteome</keyword>
<dbReference type="OrthoDB" id="6183506at2"/>
<proteinExistence type="predicted"/>
<protein>
    <recommendedName>
        <fullName evidence="3">Acetyltransferase</fullName>
    </recommendedName>
</protein>